<comment type="caution">
    <text evidence="2">The sequence shown here is derived from an EMBL/GenBank/DDBJ whole genome shotgun (WGS) entry which is preliminary data.</text>
</comment>
<keyword evidence="1" id="KW-0472">Membrane</keyword>
<evidence type="ECO:0000313" key="3">
    <source>
        <dbReference type="Proteomes" id="UP001382955"/>
    </source>
</evidence>
<gene>
    <name evidence="2" type="ORF">OC725_01985</name>
</gene>
<keyword evidence="3" id="KW-1185">Reference proteome</keyword>
<reference evidence="2 3" key="1">
    <citation type="journal article" date="2023" name="Int. J. Syst. Evol. Microbiol.">
        <title>The observation of taxonomic boundaries for the 16SrII and 16SrXXV phytoplasmas using genome-based delimitation.</title>
        <authorList>
            <person name="Rodrigues Jardim B."/>
            <person name="Tran-Nguyen L.T.T."/>
            <person name="Gambley C."/>
            <person name="Al-Sadi A.M."/>
            <person name="Al-Subhi A.M."/>
            <person name="Foissac X."/>
            <person name="Salar P."/>
            <person name="Cai H."/>
            <person name="Yang J.Y."/>
            <person name="Davis R."/>
            <person name="Jones L."/>
            <person name="Rodoni B."/>
            <person name="Constable F.E."/>
        </authorList>
    </citation>
    <scope>NUCLEOTIDE SEQUENCE [LARGE SCALE GENOMIC DNA]</scope>
    <source>
        <strain evidence="2">BAWM-322</strain>
    </source>
</reference>
<keyword evidence="1" id="KW-1133">Transmembrane helix</keyword>
<proteinExistence type="predicted"/>
<accession>A0ABU8ZTJ5</accession>
<feature type="transmembrane region" description="Helical" evidence="1">
    <location>
        <begin position="184"/>
        <end position="202"/>
    </location>
</feature>
<protein>
    <submittedName>
        <fullName evidence="2">Bax inhibitor-1/YccA family protein</fullName>
    </submittedName>
</protein>
<name>A0ABU8ZTJ5_9MOLU</name>
<dbReference type="Pfam" id="PF12811">
    <property type="entry name" value="BaxI_1"/>
    <property type="match status" value="1"/>
</dbReference>
<evidence type="ECO:0000313" key="2">
    <source>
        <dbReference type="EMBL" id="MEK0312025.1"/>
    </source>
</evidence>
<feature type="transmembrane region" description="Helical" evidence="1">
    <location>
        <begin position="69"/>
        <end position="90"/>
    </location>
</feature>
<dbReference type="InterPro" id="IPR010539">
    <property type="entry name" value="BaxI_1-like"/>
</dbReference>
<feature type="transmembrane region" description="Helical" evidence="1">
    <location>
        <begin position="222"/>
        <end position="247"/>
    </location>
</feature>
<feature type="transmembrane region" description="Helical" evidence="1">
    <location>
        <begin position="41"/>
        <end position="63"/>
    </location>
</feature>
<evidence type="ECO:0000256" key="1">
    <source>
        <dbReference type="SAM" id="Phobius"/>
    </source>
</evidence>
<dbReference type="PANTHER" id="PTHR41282">
    <property type="entry name" value="CONSERVED TRANSMEMBRANE PROTEIN-RELATED"/>
    <property type="match status" value="1"/>
</dbReference>
<feature type="transmembrane region" description="Helical" evidence="1">
    <location>
        <begin position="129"/>
        <end position="147"/>
    </location>
</feature>
<dbReference type="EMBL" id="JAOSIK010000019">
    <property type="protein sequence ID" value="MEK0312025.1"/>
    <property type="molecule type" value="Genomic_DNA"/>
</dbReference>
<organism evidence="2 3">
    <name type="scientific">Candidatus Phytoplasma fabacearum</name>
    <dbReference type="NCBI Taxonomy" id="2982628"/>
    <lineage>
        <taxon>Bacteria</taxon>
        <taxon>Bacillati</taxon>
        <taxon>Mycoplasmatota</taxon>
        <taxon>Mollicutes</taxon>
        <taxon>Acholeplasmatales</taxon>
        <taxon>Acholeplasmataceae</taxon>
        <taxon>Candidatus Phytoplasma</taxon>
        <taxon>16SrII (Peanut WB group)</taxon>
    </lineage>
</organism>
<feature type="transmembrane region" description="Helical" evidence="1">
    <location>
        <begin position="159"/>
        <end position="178"/>
    </location>
</feature>
<keyword evidence="1" id="KW-0812">Transmembrane</keyword>
<dbReference type="RefSeq" id="WP_304512597.1">
    <property type="nucleotide sequence ID" value="NZ_JAOSIK010000019.1"/>
</dbReference>
<sequence>MIKRDKNFILTNVINSSKSQMKNSYFIVDYSTRLGIAIKTLFLLMVSLFAGIFYFRFLSIFSLNNQLQLAFASIVSMSVIGFFLVLYSCLSKHITNLRTVSILYALCQGIFVGSFCDAINIIYSNVLPIFMFALVCVCFVFVFMNLLYSLGFVKVNFKLKIFLIMLSVCLMFFVNINFFMRNSFLGFIISIISILIGSLELARNFAAVEYLVQNRLDVKYEWPLAFSFHMILINLFIDFVILLLRFMNFRDNKRSIF</sequence>
<dbReference type="Proteomes" id="UP001382955">
    <property type="component" value="Unassembled WGS sequence"/>
</dbReference>
<dbReference type="PANTHER" id="PTHR41282:SF1">
    <property type="entry name" value="CONSERVED TRANSMEMBRANE PROTEIN-RELATED"/>
    <property type="match status" value="1"/>
</dbReference>